<reference evidence="2 3" key="1">
    <citation type="submission" date="2012-06" db="EMBL/GenBank/DDBJ databases">
        <title>The complete genome of Ornithobacterium rhinotracheale DSM 15997.</title>
        <authorList>
            <consortium name="US DOE Joint Genome Institute (JGI-PGF)"/>
            <person name="Lucas S."/>
            <person name="Copeland A."/>
            <person name="Lapidus A."/>
            <person name="Goodwin L."/>
            <person name="Pitluck S."/>
            <person name="Peters L."/>
            <person name="Mikhailova N."/>
            <person name="Teshima H."/>
            <person name="Kyrpides N."/>
            <person name="Mavromatis K."/>
            <person name="Pagani I."/>
            <person name="Ivanova N."/>
            <person name="Ovchinnikova G."/>
            <person name="Zeytun A."/>
            <person name="Detter J.C."/>
            <person name="Han C."/>
            <person name="Land M."/>
            <person name="Hauser L."/>
            <person name="Markowitz V."/>
            <person name="Cheng J.-F."/>
            <person name="Hugenholtz P."/>
            <person name="Woyke T."/>
            <person name="Wu D."/>
            <person name="Lang E."/>
            <person name="Kopitz M."/>
            <person name="Brambilla E."/>
            <person name="Klenk H.-P."/>
            <person name="Eisen J.A."/>
        </authorList>
    </citation>
    <scope>NUCLEOTIDE SEQUENCE [LARGE SCALE GENOMIC DNA]</scope>
    <source>
        <strain evidence="3">ATCC 51463 / DSM 15997 / CCUG 23171 / LMG 9086</strain>
    </source>
</reference>
<proteinExistence type="predicted"/>
<dbReference type="NCBIfam" id="TIGR04131">
    <property type="entry name" value="Bac_Flav_CTERM"/>
    <property type="match status" value="1"/>
</dbReference>
<evidence type="ECO:0000313" key="2">
    <source>
        <dbReference type="EMBL" id="AFL98013.1"/>
    </source>
</evidence>
<dbReference type="KEGG" id="orh:Ornrh_1868"/>
<sequence>MRVRGISFLLTLFCNLLILFGQECVSLNVSDNKGVLKNEQLVIDDCNNKCTELKAEYTQTYRTDKYKVKSIDYKNVEISEADTKVEVLGDRYSAVIKLPFKFDFFGETKDNVVVGENGVISFEPKWAGQYCPQFPEEEINAKDKGSLLTYTIFGSMQDLSFPEGNSKSGVYYRTEGVKPCRKFIVTFYEAKQFGCEQTSTFQIILEELSNKAYVYVKSKPQQCGEKGEKTVIGIRGGGRTEGIAPNSRDTGVWSASNEGWEFYPVGKELSKVTWEVGKESSEGKTLRLCKDNALPKNFIVRVNYPVGGKDYYEKQKTINISIDQKIPILKEKNLTKTFCFNETKADLLNIAQDFIHGDVNSFNITFSEKAGDKSGDKSGDKAGDKAGDKSGDKSPINDPRNYNLLGDKGIEVKFANKIDPECFQTADLNIKQARMEIASTQIILANTSNGSKDNFELSHMKNLVFKQIDSGIEVKYFNSKEEAEANQNPLRNIEMKEGENKTIWVKLSQKDVCENMPPIALKLSMKPSLKVHDIDNALQLPLMCDNGNDGRENYNLLGFMQRNALAVKNNSSDKIVGVFSSIENAKYGINALSEINKKIIDSNRGYLYVKVESASGKVGIAKVKVRVNFSQVEIEQNYIRNVKFHDSDFGKTYDLNLNEIKNELIRNSQYNENDLEVKFYNNKNNANSGNDETLPTQLIQKIPYEKEKNFFSKTFYVRFQLNGQDCYTVTTVRVNFYNPRVEKNEIYACASQSDQELVTFADYTSEIMGGENKAKQYEISYIFGGKEITQKTLSTNQTETIQVKVTKVVNGEKLSNIYPVKFTLSRPPQVKDVTNITIDEKQCFNTFYDEDGNAVIGAEIEFNEEFKKNIISDVSKYEFKFYHNKNTNGELSEPIPDGGFFTENKSSIIYVKVIDKITRCYSISQLKIGVNFYDKVVLQKSKGIKIESCEPDGSGGIFNYGDIKGEVFNEKAHPEWKVSYFLSRNEAIKNIFPEKNTVGVKFQDPIKTVYVRVENQYGCFAIAEADLYSFYPPRLEKDKVYKICDDNLDNKVTLNIKDLRELIFADKDDEGILFHFYPSEKDLNNKTNEILAENEFSVGALSDKKIYVLSQRKGLPCYSTETISIDLKEFTELDPESISSCEIKKQGFAIFDLTKIVKTDSIYKFYRSMKDLQNDVDEITNVSAFESPNAEIYAKVRVGDNCPTLRKVKLTVNEVSRFNFDEEITFCKGGKSSEIKPNITKEIEGATYEWYGPNGKVFSTDKSISGINKIGNYSLKIKNPNPNPNPKGCFTEVPFEIKYSPEPVIKHLLVEDNTITVQVEPSKYEVEYAIDNTENWQAENVFKDNLKGKHTIYARYKKYGCEVAKKTLVLDIYNFISPNGDGKNDTWYIDDLSVFDGQEAHLRIYDRYGNLMFEDKSKTKFKWNGKKNGQKLPSTDYYYILDLPDGRTYKGNITVKNY</sequence>
<dbReference type="EMBL" id="CP003283">
    <property type="protein sequence ID" value="AFL98013.1"/>
    <property type="molecule type" value="Genomic_DNA"/>
</dbReference>
<evidence type="ECO:0000256" key="1">
    <source>
        <dbReference type="SAM" id="MobiDB-lite"/>
    </source>
</evidence>
<dbReference type="Proteomes" id="UP000006051">
    <property type="component" value="Chromosome"/>
</dbReference>
<name>I4A229_ORNRL</name>
<evidence type="ECO:0008006" key="4">
    <source>
        <dbReference type="Google" id="ProtNLM"/>
    </source>
</evidence>
<feature type="compositionally biased region" description="Basic and acidic residues" evidence="1">
    <location>
        <begin position="370"/>
        <end position="392"/>
    </location>
</feature>
<feature type="region of interest" description="Disordered" evidence="1">
    <location>
        <begin position="370"/>
        <end position="401"/>
    </location>
</feature>
<dbReference type="eggNOG" id="COG3291">
    <property type="taxonomic scope" value="Bacteria"/>
</dbReference>
<protein>
    <recommendedName>
        <fullName evidence="4">Gliding motility-associated C-terminal domain-containing protein</fullName>
    </recommendedName>
</protein>
<dbReference type="Pfam" id="PF13585">
    <property type="entry name" value="CHU_C"/>
    <property type="match status" value="1"/>
</dbReference>
<accession>I4A229</accession>
<dbReference type="HOGENOM" id="CLU_250893_0_0_10"/>
<dbReference type="PATRIC" id="fig|867902.3.peg.1811"/>
<keyword evidence="3" id="KW-1185">Reference proteome</keyword>
<dbReference type="InterPro" id="IPR026341">
    <property type="entry name" value="T9SS_type_B"/>
</dbReference>
<evidence type="ECO:0000313" key="3">
    <source>
        <dbReference type="Proteomes" id="UP000006051"/>
    </source>
</evidence>
<dbReference type="STRING" id="867902.Ornrh_1868"/>
<gene>
    <name evidence="2" type="ordered locus">Ornrh_1868</name>
</gene>
<organism evidence="2 3">
    <name type="scientific">Ornithobacterium rhinotracheale (strain ATCC 51463 / DSM 15997 / CCUG 23171 / CIP 104009 / LMG 9086)</name>
    <dbReference type="NCBI Taxonomy" id="867902"/>
    <lineage>
        <taxon>Bacteria</taxon>
        <taxon>Pseudomonadati</taxon>
        <taxon>Bacteroidota</taxon>
        <taxon>Flavobacteriia</taxon>
        <taxon>Flavobacteriales</taxon>
        <taxon>Weeksellaceae</taxon>
        <taxon>Ornithobacterium</taxon>
    </lineage>
</organism>